<evidence type="ECO:0000256" key="1">
    <source>
        <dbReference type="SAM" id="SignalP"/>
    </source>
</evidence>
<sequence length="310" mass="33461">MCMPHEPCANWLARAAAASLVLLAGAAAAEDLEPRSYSNTPVGINFLLMGYSDLDGSVTANPSVPLQDGKIRIKAAVFAFARSVDVWGRSGKFDVVLPRAHLKGSALFAGEPRERDVTGLIDPRFRFSVNLYGAPALSLAEFADYQQDVIIGASLAVTAPLGQYDPGRLVNLGNNRWSFKPELGISKRLGAVTLELAAATTFFTDNDDYFGRRTASQDPLNQLQGHLIYAFDNGVWVSLDATYLAGGSTSIDGVGNHDYQENTRYGATLTLPINRNHSLKLSASHGAYTRTGSEYDGYAVVWQYRFGGGL</sequence>
<feature type="signal peptide" evidence="1">
    <location>
        <begin position="1"/>
        <end position="29"/>
    </location>
</feature>
<protein>
    <submittedName>
        <fullName evidence="2">Transporter</fullName>
    </submittedName>
</protein>
<evidence type="ECO:0000313" key="2">
    <source>
        <dbReference type="EMBL" id="AXM94472.1"/>
    </source>
</evidence>
<organism evidence="2 3">
    <name type="scientific">Pseudomonas plecoglossicida</name>
    <dbReference type="NCBI Taxonomy" id="70775"/>
    <lineage>
        <taxon>Bacteria</taxon>
        <taxon>Pseudomonadati</taxon>
        <taxon>Pseudomonadota</taxon>
        <taxon>Gammaproteobacteria</taxon>
        <taxon>Pseudomonadales</taxon>
        <taxon>Pseudomonadaceae</taxon>
        <taxon>Pseudomonas</taxon>
    </lineage>
</organism>
<proteinExistence type="predicted"/>
<accession>A0AAD0QUD0</accession>
<reference evidence="2 3" key="1">
    <citation type="submission" date="2018-07" db="EMBL/GenBank/DDBJ databases">
        <title>Complete genome sequence of a Pseudomonas plecoglossicida strain pathogenic to the marine fish, Larimichthys crocea.</title>
        <authorList>
            <person name="Tao Z."/>
        </authorList>
    </citation>
    <scope>NUCLEOTIDE SEQUENCE [LARGE SCALE GENOMIC DNA]</scope>
    <source>
        <strain evidence="2 3">XSDHY-P</strain>
    </source>
</reference>
<dbReference type="Proteomes" id="UP000256503">
    <property type="component" value="Chromosome"/>
</dbReference>
<dbReference type="AlphaFoldDB" id="A0AAD0QUD0"/>
<feature type="chain" id="PRO_5041914068" evidence="1">
    <location>
        <begin position="30"/>
        <end position="310"/>
    </location>
</feature>
<gene>
    <name evidence="2" type="ORF">DVB73_00825</name>
</gene>
<evidence type="ECO:0000313" key="3">
    <source>
        <dbReference type="Proteomes" id="UP000256503"/>
    </source>
</evidence>
<name>A0AAD0QUD0_PSEDL</name>
<dbReference type="InterPro" id="IPR025737">
    <property type="entry name" value="FApF"/>
</dbReference>
<dbReference type="EMBL" id="CP031146">
    <property type="protein sequence ID" value="AXM94472.1"/>
    <property type="molecule type" value="Genomic_DNA"/>
</dbReference>
<dbReference type="Pfam" id="PF13557">
    <property type="entry name" value="Phenol_MetA_deg"/>
    <property type="match status" value="1"/>
</dbReference>
<keyword evidence="1" id="KW-0732">Signal</keyword>